<dbReference type="EMBL" id="LRBP01000016">
    <property type="protein sequence ID" value="OII73345.1"/>
    <property type="molecule type" value="Genomic_DNA"/>
</dbReference>
<feature type="domain" description="CS" evidence="1">
    <location>
        <begin position="86"/>
        <end position="191"/>
    </location>
</feature>
<dbReference type="GeneID" id="39979347"/>
<keyword evidence="3" id="KW-1185">Reference proteome</keyword>
<dbReference type="InterPro" id="IPR007052">
    <property type="entry name" value="CS_dom"/>
</dbReference>
<dbReference type="PROSITE" id="PS51203">
    <property type="entry name" value="CS"/>
    <property type="match status" value="1"/>
</dbReference>
<reference evidence="2 3" key="1">
    <citation type="submission" date="2016-10" db="EMBL/GenBank/DDBJ databases">
        <title>Reductive evolution of mitochondrial metabolism and differential evolution of invasion-related proteins in Cryptosporidium.</title>
        <authorList>
            <person name="Liu S."/>
            <person name="Roellig D.M."/>
            <person name="Guo Y."/>
            <person name="Li N."/>
            <person name="Frace M.A."/>
            <person name="Tang K."/>
            <person name="Zhang L."/>
            <person name="Feng Y."/>
            <person name="Xiao L."/>
        </authorList>
    </citation>
    <scope>NUCLEOTIDE SEQUENCE [LARGE SCALE GENOMIC DNA]</scope>
    <source>
        <strain evidence="2">39726</strain>
    </source>
</reference>
<dbReference type="Proteomes" id="UP000186176">
    <property type="component" value="Unassembled WGS sequence"/>
</dbReference>
<sequence length="240" mass="27511">MSGIDYSKWDKIEISSDEESGKLGSKCNVTRFDSPQSITIGGQRESKEDSLVSSNILVDDLKTKSVLVSREKVISLDDYVFGGKSACGKDYYWTQTENGLTIILEIDPGTQNKDLKVNVTEDKVTVTHGSETILFEEFEYGVKDDDNTIFWSVKEVESLNGAQNKRSRMLVLELEKKELDTSIRLWWKKIFKGGIEADISKFSRFSSPKSEERNRKFLEAWEEAHNEFRNKIKNRQKLSI</sequence>
<evidence type="ECO:0000313" key="2">
    <source>
        <dbReference type="EMBL" id="OII73345.1"/>
    </source>
</evidence>
<proteinExistence type="predicted"/>
<organism evidence="2 3">
    <name type="scientific">Cryptosporidium ubiquitum</name>
    <dbReference type="NCBI Taxonomy" id="857276"/>
    <lineage>
        <taxon>Eukaryota</taxon>
        <taxon>Sar</taxon>
        <taxon>Alveolata</taxon>
        <taxon>Apicomplexa</taxon>
        <taxon>Conoidasida</taxon>
        <taxon>Coccidia</taxon>
        <taxon>Eucoccidiorida</taxon>
        <taxon>Eimeriorina</taxon>
        <taxon>Cryptosporidiidae</taxon>
        <taxon>Cryptosporidium</taxon>
    </lineage>
</organism>
<dbReference type="OrthoDB" id="416217at2759"/>
<evidence type="ECO:0000259" key="1">
    <source>
        <dbReference type="PROSITE" id="PS51203"/>
    </source>
</evidence>
<evidence type="ECO:0000313" key="3">
    <source>
        <dbReference type="Proteomes" id="UP000186176"/>
    </source>
</evidence>
<dbReference type="AlphaFoldDB" id="A0A1J4MGJ4"/>
<dbReference type="SUPFAM" id="SSF49764">
    <property type="entry name" value="HSP20-like chaperones"/>
    <property type="match status" value="1"/>
</dbReference>
<accession>A0A1J4MGJ4</accession>
<dbReference type="Pfam" id="PF04969">
    <property type="entry name" value="CS"/>
    <property type="match status" value="1"/>
</dbReference>
<dbReference type="Gene3D" id="2.60.40.790">
    <property type="match status" value="1"/>
</dbReference>
<gene>
    <name evidence="2" type="ORF">cubi_02557</name>
</gene>
<name>A0A1J4MGJ4_9CRYT</name>
<protein>
    <submittedName>
        <fullName evidence="2">Nuclear move domain-containing protein</fullName>
    </submittedName>
</protein>
<comment type="caution">
    <text evidence="2">The sequence shown here is derived from an EMBL/GenBank/DDBJ whole genome shotgun (WGS) entry which is preliminary data.</text>
</comment>
<dbReference type="InterPro" id="IPR008978">
    <property type="entry name" value="HSP20-like_chaperone"/>
</dbReference>
<dbReference type="RefSeq" id="XP_028874688.1">
    <property type="nucleotide sequence ID" value="XM_029019568.1"/>
</dbReference>
<dbReference type="VEuPathDB" id="CryptoDB:cubi_02557"/>